<keyword evidence="1" id="KW-0812">Transmembrane</keyword>
<keyword evidence="1" id="KW-1133">Transmembrane helix</keyword>
<name>A0A381YQK4_9ZZZZ</name>
<reference evidence="2" key="1">
    <citation type="submission" date="2018-05" db="EMBL/GenBank/DDBJ databases">
        <authorList>
            <person name="Lanie J.A."/>
            <person name="Ng W.-L."/>
            <person name="Kazmierczak K.M."/>
            <person name="Andrzejewski T.M."/>
            <person name="Davidsen T.M."/>
            <person name="Wayne K.J."/>
            <person name="Tettelin H."/>
            <person name="Glass J.I."/>
            <person name="Rusch D."/>
            <person name="Podicherti R."/>
            <person name="Tsui H.-C.T."/>
            <person name="Winkler M.E."/>
        </authorList>
    </citation>
    <scope>NUCLEOTIDE SEQUENCE</scope>
</reference>
<feature type="non-terminal residue" evidence="2">
    <location>
        <position position="1"/>
    </location>
</feature>
<feature type="transmembrane region" description="Helical" evidence="1">
    <location>
        <begin position="12"/>
        <end position="32"/>
    </location>
</feature>
<sequence>SSWDTKDLINSAVIICILVLILIYFSPIGIAGM</sequence>
<dbReference type="EMBL" id="UINC01018710">
    <property type="protein sequence ID" value="SVA78833.1"/>
    <property type="molecule type" value="Genomic_DNA"/>
</dbReference>
<evidence type="ECO:0000256" key="1">
    <source>
        <dbReference type="SAM" id="Phobius"/>
    </source>
</evidence>
<gene>
    <name evidence="2" type="ORF">METZ01_LOCUS131687</name>
</gene>
<accession>A0A381YQK4</accession>
<evidence type="ECO:0000313" key="2">
    <source>
        <dbReference type="EMBL" id="SVA78833.1"/>
    </source>
</evidence>
<dbReference type="AlphaFoldDB" id="A0A381YQK4"/>
<keyword evidence="1" id="KW-0472">Membrane</keyword>
<organism evidence="2">
    <name type="scientific">marine metagenome</name>
    <dbReference type="NCBI Taxonomy" id="408172"/>
    <lineage>
        <taxon>unclassified sequences</taxon>
        <taxon>metagenomes</taxon>
        <taxon>ecological metagenomes</taxon>
    </lineage>
</organism>
<proteinExistence type="predicted"/>
<protein>
    <submittedName>
        <fullName evidence="2">Uncharacterized protein</fullName>
    </submittedName>
</protein>